<dbReference type="InterPro" id="IPR039425">
    <property type="entry name" value="RNA_pol_sigma-70-like"/>
</dbReference>
<comment type="similarity">
    <text evidence="1">Belongs to the sigma-70 factor family. ECF subfamily.</text>
</comment>
<accession>A0ABQ1SGH0</accession>
<dbReference type="InterPro" id="IPR007627">
    <property type="entry name" value="RNA_pol_sigma70_r2"/>
</dbReference>
<dbReference type="InterPro" id="IPR036388">
    <property type="entry name" value="WH-like_DNA-bd_sf"/>
</dbReference>
<dbReference type="EMBL" id="BMGM01000003">
    <property type="protein sequence ID" value="GGE29798.1"/>
    <property type="molecule type" value="Genomic_DNA"/>
</dbReference>
<evidence type="ECO:0000313" key="8">
    <source>
        <dbReference type="EMBL" id="GGE29798.1"/>
    </source>
</evidence>
<evidence type="ECO:0000256" key="1">
    <source>
        <dbReference type="ARBA" id="ARBA00010641"/>
    </source>
</evidence>
<dbReference type="NCBIfam" id="TIGR02937">
    <property type="entry name" value="sigma70-ECF"/>
    <property type="match status" value="1"/>
</dbReference>
<protein>
    <submittedName>
        <fullName evidence="8">DNA-directed RNA polymerase sigma-70 factor</fullName>
    </submittedName>
</protein>
<dbReference type="SUPFAM" id="SSF88659">
    <property type="entry name" value="Sigma3 and sigma4 domains of RNA polymerase sigma factors"/>
    <property type="match status" value="1"/>
</dbReference>
<keyword evidence="5" id="KW-0804">Transcription</keyword>
<comment type="caution">
    <text evidence="8">The sequence shown here is derived from an EMBL/GenBank/DDBJ whole genome shotgun (WGS) entry which is preliminary data.</text>
</comment>
<dbReference type="PANTHER" id="PTHR43133">
    <property type="entry name" value="RNA POLYMERASE ECF-TYPE SIGMA FACTO"/>
    <property type="match status" value="1"/>
</dbReference>
<evidence type="ECO:0000313" key="9">
    <source>
        <dbReference type="Proteomes" id="UP000599179"/>
    </source>
</evidence>
<proteinExistence type="inferred from homology"/>
<reference evidence="9" key="1">
    <citation type="journal article" date="2019" name="Int. J. Syst. Evol. Microbiol.">
        <title>The Global Catalogue of Microorganisms (GCM) 10K type strain sequencing project: providing services to taxonomists for standard genome sequencing and annotation.</title>
        <authorList>
            <consortium name="The Broad Institute Genomics Platform"/>
            <consortium name="The Broad Institute Genome Sequencing Center for Infectious Disease"/>
            <person name="Wu L."/>
            <person name="Ma J."/>
        </authorList>
    </citation>
    <scope>NUCLEOTIDE SEQUENCE [LARGE SCALE GENOMIC DNA]</scope>
    <source>
        <strain evidence="9">CGMCC 1.12931</strain>
    </source>
</reference>
<keyword evidence="3" id="KW-0731">Sigma factor</keyword>
<gene>
    <name evidence="8" type="ORF">GCM10010832_07890</name>
</gene>
<evidence type="ECO:0000259" key="7">
    <source>
        <dbReference type="Pfam" id="PF08281"/>
    </source>
</evidence>
<dbReference type="CDD" id="cd06171">
    <property type="entry name" value="Sigma70_r4"/>
    <property type="match status" value="1"/>
</dbReference>
<dbReference type="InterPro" id="IPR013249">
    <property type="entry name" value="RNA_pol_sigma70_r4_t2"/>
</dbReference>
<feature type="domain" description="RNA polymerase sigma-70 region 2" evidence="6">
    <location>
        <begin position="16"/>
        <end position="72"/>
    </location>
</feature>
<dbReference type="InterPro" id="IPR013324">
    <property type="entry name" value="RNA_pol_sigma_r3/r4-like"/>
</dbReference>
<evidence type="ECO:0000256" key="5">
    <source>
        <dbReference type="ARBA" id="ARBA00023163"/>
    </source>
</evidence>
<dbReference type="Pfam" id="PF04542">
    <property type="entry name" value="Sigma70_r2"/>
    <property type="match status" value="1"/>
</dbReference>
<sequence>MKTTHFIEKVQIFEAKMFRLARRILVSEDAAKDAVQEVLLKLWEKVNQNSNFNSIEAYAMQMTKNHCLDQLKLKANQNLHLVHDNFEAEEDESDENSSHNETRMQLIKNVMDKLPEQQKMVMQLRDIENYSFTEIAEILDISEVAARVNLSRARKSVIQKIKKNKAYETQTK</sequence>
<keyword evidence="8" id="KW-0240">DNA-directed RNA polymerase</keyword>
<dbReference type="GO" id="GO:0000428">
    <property type="term" value="C:DNA-directed RNA polymerase complex"/>
    <property type="evidence" value="ECO:0007669"/>
    <property type="project" value="UniProtKB-KW"/>
</dbReference>
<dbReference type="SUPFAM" id="SSF88946">
    <property type="entry name" value="Sigma2 domain of RNA polymerase sigma factors"/>
    <property type="match status" value="1"/>
</dbReference>
<organism evidence="8 9">
    <name type="scientific">Psychroflexus planctonicus</name>
    <dbReference type="NCBI Taxonomy" id="1526575"/>
    <lineage>
        <taxon>Bacteria</taxon>
        <taxon>Pseudomonadati</taxon>
        <taxon>Bacteroidota</taxon>
        <taxon>Flavobacteriia</taxon>
        <taxon>Flavobacteriales</taxon>
        <taxon>Flavobacteriaceae</taxon>
        <taxon>Psychroflexus</taxon>
    </lineage>
</organism>
<dbReference type="InterPro" id="IPR013325">
    <property type="entry name" value="RNA_pol_sigma_r2"/>
</dbReference>
<feature type="domain" description="RNA polymerase sigma factor 70 region 4 type 2" evidence="7">
    <location>
        <begin position="105"/>
        <end position="156"/>
    </location>
</feature>
<keyword evidence="2" id="KW-0805">Transcription regulation</keyword>
<evidence type="ECO:0000259" key="6">
    <source>
        <dbReference type="Pfam" id="PF04542"/>
    </source>
</evidence>
<evidence type="ECO:0000256" key="4">
    <source>
        <dbReference type="ARBA" id="ARBA00023125"/>
    </source>
</evidence>
<keyword evidence="4" id="KW-0238">DNA-binding</keyword>
<dbReference type="RefSeq" id="WP_188457799.1">
    <property type="nucleotide sequence ID" value="NZ_BMGM01000003.1"/>
</dbReference>
<dbReference type="Gene3D" id="1.10.1740.10">
    <property type="match status" value="1"/>
</dbReference>
<evidence type="ECO:0000256" key="3">
    <source>
        <dbReference type="ARBA" id="ARBA00023082"/>
    </source>
</evidence>
<dbReference type="Pfam" id="PF08281">
    <property type="entry name" value="Sigma70_r4_2"/>
    <property type="match status" value="1"/>
</dbReference>
<dbReference type="Proteomes" id="UP000599179">
    <property type="component" value="Unassembled WGS sequence"/>
</dbReference>
<dbReference type="Gene3D" id="1.10.10.10">
    <property type="entry name" value="Winged helix-like DNA-binding domain superfamily/Winged helix DNA-binding domain"/>
    <property type="match status" value="1"/>
</dbReference>
<name>A0ABQ1SGH0_9FLAO</name>
<dbReference type="InterPro" id="IPR014284">
    <property type="entry name" value="RNA_pol_sigma-70_dom"/>
</dbReference>
<dbReference type="PANTHER" id="PTHR43133:SF8">
    <property type="entry name" value="RNA POLYMERASE SIGMA FACTOR HI_1459-RELATED"/>
    <property type="match status" value="1"/>
</dbReference>
<evidence type="ECO:0000256" key="2">
    <source>
        <dbReference type="ARBA" id="ARBA00023015"/>
    </source>
</evidence>
<keyword evidence="9" id="KW-1185">Reference proteome</keyword>